<dbReference type="PROSITE" id="PS50089">
    <property type="entry name" value="ZF_RING_2"/>
    <property type="match status" value="1"/>
</dbReference>
<gene>
    <name evidence="9" type="ORF">WR25_01875</name>
</gene>
<proteinExistence type="predicted"/>
<evidence type="ECO:0000313" key="10">
    <source>
        <dbReference type="Proteomes" id="UP000218231"/>
    </source>
</evidence>
<dbReference type="GO" id="GO:0007131">
    <property type="term" value="P:reciprocal meiotic recombination"/>
    <property type="evidence" value="ECO:0007669"/>
    <property type="project" value="InterPro"/>
</dbReference>
<feature type="coiled-coil region" evidence="6">
    <location>
        <begin position="87"/>
        <end position="136"/>
    </location>
</feature>
<dbReference type="GO" id="GO:0008270">
    <property type="term" value="F:zinc ion binding"/>
    <property type="evidence" value="ECO:0007669"/>
    <property type="project" value="UniProtKB-KW"/>
</dbReference>
<evidence type="ECO:0000256" key="7">
    <source>
        <dbReference type="SAM" id="MobiDB-lite"/>
    </source>
</evidence>
<evidence type="ECO:0000256" key="4">
    <source>
        <dbReference type="ARBA" id="ARBA00023254"/>
    </source>
</evidence>
<evidence type="ECO:0000256" key="2">
    <source>
        <dbReference type="ARBA" id="ARBA00022771"/>
    </source>
</evidence>
<protein>
    <recommendedName>
        <fullName evidence="8">RING-type domain-containing protein</fullName>
    </recommendedName>
</protein>
<keyword evidence="4" id="KW-0469">Meiosis</keyword>
<name>A0A2A2KW09_9BILA</name>
<dbReference type="PANTHER" id="PTHR22663:SF17">
    <property type="entry name" value="RING FINGER PROTEIN NARYA-RELATED"/>
    <property type="match status" value="1"/>
</dbReference>
<feature type="domain" description="RING-type" evidence="8">
    <location>
        <begin position="6"/>
        <end position="49"/>
    </location>
</feature>
<dbReference type="GO" id="GO:0019789">
    <property type="term" value="F:SUMO transferase activity"/>
    <property type="evidence" value="ECO:0007669"/>
    <property type="project" value="InterPro"/>
</dbReference>
<keyword evidence="1" id="KW-0479">Metal-binding</keyword>
<keyword evidence="3" id="KW-0862">Zinc</keyword>
<reference evidence="9 10" key="1">
    <citation type="journal article" date="2017" name="Curr. Biol.">
        <title>Genome architecture and evolution of a unichromosomal asexual nematode.</title>
        <authorList>
            <person name="Fradin H."/>
            <person name="Zegar C."/>
            <person name="Gutwein M."/>
            <person name="Lucas J."/>
            <person name="Kovtun M."/>
            <person name="Corcoran D."/>
            <person name="Baugh L.R."/>
            <person name="Kiontke K."/>
            <person name="Gunsalus K."/>
            <person name="Fitch D.H."/>
            <person name="Piano F."/>
        </authorList>
    </citation>
    <scope>NUCLEOTIDE SEQUENCE [LARGE SCALE GENOMIC DNA]</scope>
    <source>
        <strain evidence="9">PF1309</strain>
    </source>
</reference>
<organism evidence="9 10">
    <name type="scientific">Diploscapter pachys</name>
    <dbReference type="NCBI Taxonomy" id="2018661"/>
    <lineage>
        <taxon>Eukaryota</taxon>
        <taxon>Metazoa</taxon>
        <taxon>Ecdysozoa</taxon>
        <taxon>Nematoda</taxon>
        <taxon>Chromadorea</taxon>
        <taxon>Rhabditida</taxon>
        <taxon>Rhabditina</taxon>
        <taxon>Rhabditomorpha</taxon>
        <taxon>Rhabditoidea</taxon>
        <taxon>Rhabditidae</taxon>
        <taxon>Diploscapter</taxon>
    </lineage>
</organism>
<evidence type="ECO:0000313" key="9">
    <source>
        <dbReference type="EMBL" id="PAV78151.1"/>
    </source>
</evidence>
<dbReference type="PROSITE" id="PS00518">
    <property type="entry name" value="ZF_RING_1"/>
    <property type="match status" value="1"/>
</dbReference>
<keyword evidence="10" id="KW-1185">Reference proteome</keyword>
<dbReference type="Proteomes" id="UP000218231">
    <property type="component" value="Unassembled WGS sequence"/>
</dbReference>
<dbReference type="EMBL" id="LIAE01007609">
    <property type="protein sequence ID" value="PAV78151.1"/>
    <property type="molecule type" value="Genomic_DNA"/>
</dbReference>
<dbReference type="STRING" id="2018661.A0A2A2KW09"/>
<sequence>MELVHCMECFKFVNSSGGPHKFGLTSCEHIFCATCLANEANRKECLVCKTKDFKIMEIGPKMPLELRELFTPMEDTLASSIQLIKEVAKFQAEHARIQIELHKKKAENYEKLKSYAKQEINKKNEYKKQLQSIRNQLKLAQNPSRVALFGAIDVSGSPTHRSRSTSRVSKGNDRHRSQAPQILNRIANLGDFSQLPIGLSTAFSTPNVNFHNPRM</sequence>
<dbReference type="OrthoDB" id="2535391at2759"/>
<keyword evidence="6" id="KW-0175">Coiled coil</keyword>
<evidence type="ECO:0000256" key="5">
    <source>
        <dbReference type="PROSITE-ProRule" id="PRU00175"/>
    </source>
</evidence>
<dbReference type="Gene3D" id="3.30.40.10">
    <property type="entry name" value="Zinc/RING finger domain, C3HC4 (zinc finger)"/>
    <property type="match status" value="1"/>
</dbReference>
<accession>A0A2A2KW09</accession>
<dbReference type="InterPro" id="IPR013083">
    <property type="entry name" value="Znf_RING/FYVE/PHD"/>
</dbReference>
<dbReference type="InterPro" id="IPR042123">
    <property type="entry name" value="Zip3/RNF212-like"/>
</dbReference>
<dbReference type="InterPro" id="IPR017907">
    <property type="entry name" value="Znf_RING_CS"/>
</dbReference>
<dbReference type="AlphaFoldDB" id="A0A2A2KW09"/>
<dbReference type="PANTHER" id="PTHR22663">
    <property type="entry name" value="RING FINGER PROTEIN NARYA-RELATED"/>
    <property type="match status" value="1"/>
</dbReference>
<dbReference type="SUPFAM" id="SSF57850">
    <property type="entry name" value="RING/U-box"/>
    <property type="match status" value="1"/>
</dbReference>
<dbReference type="GO" id="GO:0016925">
    <property type="term" value="P:protein sumoylation"/>
    <property type="evidence" value="ECO:0007669"/>
    <property type="project" value="TreeGrafter"/>
</dbReference>
<evidence type="ECO:0000256" key="3">
    <source>
        <dbReference type="ARBA" id="ARBA00022833"/>
    </source>
</evidence>
<comment type="caution">
    <text evidence="9">The sequence shown here is derived from an EMBL/GenBank/DDBJ whole genome shotgun (WGS) entry which is preliminary data.</text>
</comment>
<dbReference type="Pfam" id="PF14634">
    <property type="entry name" value="zf-RING_5"/>
    <property type="match status" value="1"/>
</dbReference>
<evidence type="ECO:0000256" key="1">
    <source>
        <dbReference type="ARBA" id="ARBA00022723"/>
    </source>
</evidence>
<feature type="region of interest" description="Disordered" evidence="7">
    <location>
        <begin position="156"/>
        <end position="179"/>
    </location>
</feature>
<keyword evidence="2 5" id="KW-0863">Zinc-finger</keyword>
<evidence type="ECO:0000256" key="6">
    <source>
        <dbReference type="SAM" id="Coils"/>
    </source>
</evidence>
<evidence type="ECO:0000259" key="8">
    <source>
        <dbReference type="PROSITE" id="PS50089"/>
    </source>
</evidence>
<dbReference type="InterPro" id="IPR001841">
    <property type="entry name" value="Znf_RING"/>
</dbReference>
<dbReference type="GO" id="GO:0000795">
    <property type="term" value="C:synaptonemal complex"/>
    <property type="evidence" value="ECO:0007669"/>
    <property type="project" value="InterPro"/>
</dbReference>
<dbReference type="GO" id="GO:0007129">
    <property type="term" value="P:homologous chromosome pairing at meiosis"/>
    <property type="evidence" value="ECO:0007669"/>
    <property type="project" value="TreeGrafter"/>
</dbReference>